<feature type="transmembrane region" description="Helical" evidence="1">
    <location>
        <begin position="39"/>
        <end position="57"/>
    </location>
</feature>
<name>A0A8S5TE14_9CAUD</name>
<keyword evidence="1" id="KW-0472">Membrane</keyword>
<sequence>MNLQRYKVDKEALKKRVTDALEKLSVLSAGMGLFQDKTLGIWLGIFCFLLCLLLSGVKRDD</sequence>
<accession>A0A8S5TE14</accession>
<keyword evidence="2" id="KW-0034">Amyloid</keyword>
<keyword evidence="2" id="KW-0640">Prion</keyword>
<dbReference type="EMBL" id="BK032800">
    <property type="protein sequence ID" value="DAF60994.1"/>
    <property type="molecule type" value="Genomic_DNA"/>
</dbReference>
<proteinExistence type="predicted"/>
<organism evidence="2">
    <name type="scientific">Podoviridae sp. ctlMy11</name>
    <dbReference type="NCBI Taxonomy" id="2827746"/>
    <lineage>
        <taxon>Viruses</taxon>
        <taxon>Duplodnaviria</taxon>
        <taxon>Heunggongvirae</taxon>
        <taxon>Uroviricota</taxon>
        <taxon>Caudoviricetes</taxon>
    </lineage>
</organism>
<evidence type="ECO:0000313" key="2">
    <source>
        <dbReference type="EMBL" id="DAF60994.1"/>
    </source>
</evidence>
<keyword evidence="1" id="KW-0812">Transmembrane</keyword>
<protein>
    <submittedName>
        <fullName evidence="2">Prion-like protein Doppel</fullName>
    </submittedName>
</protein>
<keyword evidence="1" id="KW-1133">Transmembrane helix</keyword>
<reference evidence="2" key="1">
    <citation type="journal article" date="2021" name="Proc. Natl. Acad. Sci. U.S.A.">
        <title>A Catalog of Tens of Thousands of Viruses from Human Metagenomes Reveals Hidden Associations with Chronic Diseases.</title>
        <authorList>
            <person name="Tisza M.J."/>
            <person name="Buck C.B."/>
        </authorList>
    </citation>
    <scope>NUCLEOTIDE SEQUENCE</scope>
    <source>
        <strain evidence="2">CtlMy11</strain>
    </source>
</reference>
<evidence type="ECO:0000256" key="1">
    <source>
        <dbReference type="SAM" id="Phobius"/>
    </source>
</evidence>